<dbReference type="Pfam" id="PF01243">
    <property type="entry name" value="PNPOx_N"/>
    <property type="match status" value="1"/>
</dbReference>
<dbReference type="SUPFAM" id="SSF50475">
    <property type="entry name" value="FMN-binding split barrel"/>
    <property type="match status" value="1"/>
</dbReference>
<gene>
    <name evidence="3" type="ORF">SAMN05216223_12813</name>
</gene>
<dbReference type="AlphaFoldDB" id="A0A1H6E771"/>
<evidence type="ECO:0000313" key="3">
    <source>
        <dbReference type="EMBL" id="SEG93552.1"/>
    </source>
</evidence>
<dbReference type="Proteomes" id="UP000236754">
    <property type="component" value="Unassembled WGS sequence"/>
</dbReference>
<evidence type="ECO:0000313" key="4">
    <source>
        <dbReference type="Proteomes" id="UP000236754"/>
    </source>
</evidence>
<evidence type="ECO:0000256" key="1">
    <source>
        <dbReference type="ARBA" id="ARBA00023002"/>
    </source>
</evidence>
<proteinExistence type="predicted"/>
<evidence type="ECO:0000259" key="2">
    <source>
        <dbReference type="Pfam" id="PF01243"/>
    </source>
</evidence>
<dbReference type="Gene3D" id="2.30.110.10">
    <property type="entry name" value="Electron Transport, Fmn-binding Protein, Chain A"/>
    <property type="match status" value="1"/>
</dbReference>
<dbReference type="RefSeq" id="WP_103890583.1">
    <property type="nucleotide sequence ID" value="NZ_FNVU01000028.1"/>
</dbReference>
<dbReference type="InterPro" id="IPR011576">
    <property type="entry name" value="Pyridox_Oxase_N"/>
</dbReference>
<dbReference type="GO" id="GO:0005829">
    <property type="term" value="C:cytosol"/>
    <property type="evidence" value="ECO:0007669"/>
    <property type="project" value="TreeGrafter"/>
</dbReference>
<dbReference type="NCBIfam" id="TIGR03618">
    <property type="entry name" value="Rv1155_F420"/>
    <property type="match status" value="1"/>
</dbReference>
<reference evidence="3 4" key="1">
    <citation type="submission" date="2016-10" db="EMBL/GenBank/DDBJ databases">
        <authorList>
            <person name="de Groot N.N."/>
        </authorList>
    </citation>
    <scope>NUCLEOTIDE SEQUENCE [LARGE SCALE GENOMIC DNA]</scope>
    <source>
        <strain evidence="3 4">CGMCC 4.2023</strain>
    </source>
</reference>
<dbReference type="InterPro" id="IPR052019">
    <property type="entry name" value="F420H2_bilvrd_red/Heme_oxyg"/>
</dbReference>
<dbReference type="GO" id="GO:0016627">
    <property type="term" value="F:oxidoreductase activity, acting on the CH-CH group of donors"/>
    <property type="evidence" value="ECO:0007669"/>
    <property type="project" value="TreeGrafter"/>
</dbReference>
<sequence length="148" mass="16879">MSQSKEDAYKKLLAERSGGRGVLVTLRRDGRPQLSNVGYSYDPATETIRIATTDDRAKTRNVRRDGRATFHVTTEDMFAYGVFDGTATVSEVAADPHDAVVDELVEMYRSTQGEHPDWTEFRQTKVKDQRLVLRLKVERAYGFIFERS</sequence>
<protein>
    <submittedName>
        <fullName evidence="3">PPOX class probable F420-dependent enzyme</fullName>
    </submittedName>
</protein>
<dbReference type="InterPro" id="IPR019920">
    <property type="entry name" value="F420-binding_dom_put"/>
</dbReference>
<dbReference type="PANTHER" id="PTHR35176:SF2">
    <property type="entry name" value="F420H(2)-DEPENDENT REDUCTASE RV1155"/>
    <property type="match status" value="1"/>
</dbReference>
<accession>A0A1H6E771</accession>
<organism evidence="3 4">
    <name type="scientific">Actinacidiphila yanglinensis</name>
    <dbReference type="NCBI Taxonomy" id="310779"/>
    <lineage>
        <taxon>Bacteria</taxon>
        <taxon>Bacillati</taxon>
        <taxon>Actinomycetota</taxon>
        <taxon>Actinomycetes</taxon>
        <taxon>Kitasatosporales</taxon>
        <taxon>Streptomycetaceae</taxon>
        <taxon>Actinacidiphila</taxon>
    </lineage>
</organism>
<keyword evidence="1" id="KW-0560">Oxidoreductase</keyword>
<keyword evidence="4" id="KW-1185">Reference proteome</keyword>
<dbReference type="OrthoDB" id="1094370at2"/>
<feature type="domain" description="Pyridoxamine 5'-phosphate oxidase N-terminal" evidence="2">
    <location>
        <begin position="19"/>
        <end position="141"/>
    </location>
</feature>
<dbReference type="PANTHER" id="PTHR35176">
    <property type="entry name" value="HEME OXYGENASE HI_0854-RELATED"/>
    <property type="match status" value="1"/>
</dbReference>
<name>A0A1H6E771_9ACTN</name>
<dbReference type="EMBL" id="FNVU01000028">
    <property type="protein sequence ID" value="SEG93552.1"/>
    <property type="molecule type" value="Genomic_DNA"/>
</dbReference>
<dbReference type="InterPro" id="IPR012349">
    <property type="entry name" value="Split_barrel_FMN-bd"/>
</dbReference>
<dbReference type="GO" id="GO:0070967">
    <property type="term" value="F:coenzyme F420 binding"/>
    <property type="evidence" value="ECO:0007669"/>
    <property type="project" value="TreeGrafter"/>
</dbReference>